<dbReference type="AlphaFoldDB" id="A0A7J7JV11"/>
<keyword evidence="3" id="KW-1185">Reference proteome</keyword>
<reference evidence="2" key="1">
    <citation type="submission" date="2020-06" db="EMBL/GenBank/DDBJ databases">
        <title>Draft genome of Bugula neritina, a colonial animal packing powerful symbionts and potential medicines.</title>
        <authorList>
            <person name="Rayko M."/>
        </authorList>
    </citation>
    <scope>NUCLEOTIDE SEQUENCE [LARGE SCALE GENOMIC DNA]</scope>
    <source>
        <strain evidence="2">Kwan_BN1</strain>
    </source>
</reference>
<accession>A0A7J7JV11</accession>
<sequence length="118" mass="12988">MVIDCSNDIAKHVVVESRRSVALLIYPVICYRFSEMKKSGSMPNKPPPPIPRNASNKLPVASAVAVDTGFSHNCSSLSASLDSMPAIDMDFSDLLRETKEKFTTQMCKETPGVTMMYL</sequence>
<feature type="region of interest" description="Disordered" evidence="1">
    <location>
        <begin position="37"/>
        <end position="56"/>
    </location>
</feature>
<evidence type="ECO:0000313" key="2">
    <source>
        <dbReference type="EMBL" id="KAF6030229.1"/>
    </source>
</evidence>
<name>A0A7J7JV11_BUGNE</name>
<gene>
    <name evidence="2" type="ORF">EB796_011469</name>
</gene>
<comment type="caution">
    <text evidence="2">The sequence shown here is derived from an EMBL/GenBank/DDBJ whole genome shotgun (WGS) entry which is preliminary data.</text>
</comment>
<proteinExistence type="predicted"/>
<dbReference type="EMBL" id="VXIV02001735">
    <property type="protein sequence ID" value="KAF6030229.1"/>
    <property type="molecule type" value="Genomic_DNA"/>
</dbReference>
<organism evidence="2 3">
    <name type="scientific">Bugula neritina</name>
    <name type="common">Brown bryozoan</name>
    <name type="synonym">Sertularia neritina</name>
    <dbReference type="NCBI Taxonomy" id="10212"/>
    <lineage>
        <taxon>Eukaryota</taxon>
        <taxon>Metazoa</taxon>
        <taxon>Spiralia</taxon>
        <taxon>Lophotrochozoa</taxon>
        <taxon>Bryozoa</taxon>
        <taxon>Gymnolaemata</taxon>
        <taxon>Cheilostomatida</taxon>
        <taxon>Flustrina</taxon>
        <taxon>Buguloidea</taxon>
        <taxon>Bugulidae</taxon>
        <taxon>Bugula</taxon>
    </lineage>
</organism>
<evidence type="ECO:0000256" key="1">
    <source>
        <dbReference type="SAM" id="MobiDB-lite"/>
    </source>
</evidence>
<dbReference type="Proteomes" id="UP000593567">
    <property type="component" value="Unassembled WGS sequence"/>
</dbReference>
<evidence type="ECO:0000313" key="3">
    <source>
        <dbReference type="Proteomes" id="UP000593567"/>
    </source>
</evidence>
<protein>
    <submittedName>
        <fullName evidence="2">Uncharacterized protein</fullName>
    </submittedName>
</protein>